<dbReference type="GO" id="GO:0006631">
    <property type="term" value="P:fatty acid metabolic process"/>
    <property type="evidence" value="ECO:0007669"/>
    <property type="project" value="TreeGrafter"/>
</dbReference>
<dbReference type="PANTHER" id="PTHR43201">
    <property type="entry name" value="ACYL-COA SYNTHETASE"/>
    <property type="match status" value="1"/>
</dbReference>
<dbReference type="PANTHER" id="PTHR43201:SF5">
    <property type="entry name" value="MEDIUM-CHAIN ACYL-COA LIGASE ACSF2, MITOCHONDRIAL"/>
    <property type="match status" value="1"/>
</dbReference>
<protein>
    <recommendedName>
        <fullName evidence="3">AMP-binding enzyme C-terminal domain-containing protein</fullName>
    </recommendedName>
</protein>
<dbReference type="Gene3D" id="3.30.300.30">
    <property type="match status" value="1"/>
</dbReference>
<dbReference type="Pfam" id="PF13193">
    <property type="entry name" value="AMP-binding_C"/>
    <property type="match status" value="1"/>
</dbReference>
<keyword evidence="2" id="KW-0436">Ligase</keyword>
<dbReference type="InterPro" id="IPR045851">
    <property type="entry name" value="AMP-bd_C_sf"/>
</dbReference>
<name>A0AAT9HH00_9ACTN</name>
<reference evidence="4" key="2">
    <citation type="submission" date="2024-07" db="EMBL/GenBank/DDBJ databases">
        <title>Streptomyces haneummycinica sp. nov., a new antibiotic-producing actinobacterium isolated from marine sediment.</title>
        <authorList>
            <person name="Uemura M."/>
            <person name="Hamada M."/>
            <person name="Hirano S."/>
            <person name="Kobayashi K."/>
            <person name="Ohshiro T."/>
            <person name="Kobayashi T."/>
            <person name="Terahara T."/>
        </authorList>
    </citation>
    <scope>NUCLEOTIDE SEQUENCE</scope>
    <source>
        <strain evidence="4">KM77-8</strain>
    </source>
</reference>
<dbReference type="InterPro" id="IPR025110">
    <property type="entry name" value="AMP-bd_C"/>
</dbReference>
<dbReference type="GO" id="GO:0031956">
    <property type="term" value="F:medium-chain fatty acid-CoA ligase activity"/>
    <property type="evidence" value="ECO:0007669"/>
    <property type="project" value="TreeGrafter"/>
</dbReference>
<dbReference type="InterPro" id="IPR042099">
    <property type="entry name" value="ANL_N_sf"/>
</dbReference>
<evidence type="ECO:0000313" key="4">
    <source>
        <dbReference type="EMBL" id="BFO16689.1"/>
    </source>
</evidence>
<evidence type="ECO:0000256" key="1">
    <source>
        <dbReference type="ARBA" id="ARBA00006432"/>
    </source>
</evidence>
<evidence type="ECO:0000256" key="2">
    <source>
        <dbReference type="ARBA" id="ARBA00022598"/>
    </source>
</evidence>
<evidence type="ECO:0000259" key="3">
    <source>
        <dbReference type="Pfam" id="PF13193"/>
    </source>
</evidence>
<accession>A0AAT9HH00</accession>
<dbReference type="SUPFAM" id="SSF56801">
    <property type="entry name" value="Acetyl-CoA synthetase-like"/>
    <property type="match status" value="1"/>
</dbReference>
<dbReference type="AlphaFoldDB" id="A0AAT9HH00"/>
<dbReference type="FunFam" id="3.30.300.30:FF:000008">
    <property type="entry name" value="2,3-dihydroxybenzoate-AMP ligase"/>
    <property type="match status" value="1"/>
</dbReference>
<proteinExistence type="inferred from homology"/>
<comment type="similarity">
    <text evidence="1">Belongs to the ATP-dependent AMP-binding enzyme family.</text>
</comment>
<reference evidence="4" key="1">
    <citation type="submission" date="2024-06" db="EMBL/GenBank/DDBJ databases">
        <authorList>
            <consortium name="consrtm"/>
            <person name="Uemura M."/>
            <person name="Terahara T."/>
        </authorList>
    </citation>
    <scope>NUCLEOTIDE SEQUENCE</scope>
    <source>
        <strain evidence="4">KM77-8</strain>
    </source>
</reference>
<sequence length="146" mass="16728">MLGYWNEPEKTAEVVDAGRWMHTGDLAVMREDGYVEIVGRIKDLIIRGGENVYPREIEEFLYAHPKIADVQVVGVAHERYGEEVLACVIPRDPADPLTLEELRVFCADRLAHYKIPSRLQLLDTFPMTVSGKVRKVELRERYTTAD</sequence>
<dbReference type="Gene3D" id="3.40.50.12780">
    <property type="entry name" value="N-terminal domain of ligase-like"/>
    <property type="match status" value="1"/>
</dbReference>
<dbReference type="EMBL" id="AP035768">
    <property type="protein sequence ID" value="BFO16689.1"/>
    <property type="molecule type" value="Genomic_DNA"/>
</dbReference>
<organism evidence="4">
    <name type="scientific">Streptomyces haneummycinicus</name>
    <dbReference type="NCBI Taxonomy" id="3074435"/>
    <lineage>
        <taxon>Bacteria</taxon>
        <taxon>Bacillati</taxon>
        <taxon>Actinomycetota</taxon>
        <taxon>Actinomycetes</taxon>
        <taxon>Kitasatosporales</taxon>
        <taxon>Streptomycetaceae</taxon>
        <taxon>Streptomyces</taxon>
    </lineage>
</organism>
<gene>
    <name evidence="4" type="ORF">SHKM778_30770</name>
</gene>
<feature type="domain" description="AMP-binding enzyme C-terminal" evidence="3">
    <location>
        <begin position="56"/>
        <end position="132"/>
    </location>
</feature>